<comment type="caution">
    <text evidence="2">The sequence shown here is derived from an EMBL/GenBank/DDBJ whole genome shotgun (WGS) entry which is preliminary data.</text>
</comment>
<dbReference type="InterPro" id="IPR058548">
    <property type="entry name" value="MlaB-like_STAS"/>
</dbReference>
<dbReference type="Proteomes" id="UP000248311">
    <property type="component" value="Unassembled WGS sequence"/>
</dbReference>
<dbReference type="AlphaFoldDB" id="A0A318SYX0"/>
<feature type="domain" description="MlaB-like STAS" evidence="1">
    <location>
        <begin position="16"/>
        <end position="85"/>
    </location>
</feature>
<proteinExistence type="predicted"/>
<evidence type="ECO:0000259" key="1">
    <source>
        <dbReference type="Pfam" id="PF13466"/>
    </source>
</evidence>
<sequence length="94" mass="9513">MTDDARSFALPPVPSHDDCNALAQFLAASGAAEGTQIDASAVHRCGALAAQLLVTGAEQARAGGHDFAIQAASDGFIASIRDLGLTEHLPIEGA</sequence>
<keyword evidence="3" id="KW-1185">Reference proteome</keyword>
<accession>A0A318SYX0</accession>
<organism evidence="2 3">
    <name type="scientific">Pseudoroseicyclus aestuarii</name>
    <dbReference type="NCBI Taxonomy" id="1795041"/>
    <lineage>
        <taxon>Bacteria</taxon>
        <taxon>Pseudomonadati</taxon>
        <taxon>Pseudomonadota</taxon>
        <taxon>Alphaproteobacteria</taxon>
        <taxon>Rhodobacterales</taxon>
        <taxon>Paracoccaceae</taxon>
        <taxon>Pseudoroseicyclus</taxon>
    </lineage>
</organism>
<protein>
    <submittedName>
        <fullName evidence="2">STAS domain-containing protein</fullName>
    </submittedName>
</protein>
<dbReference type="EMBL" id="QJTE01000002">
    <property type="protein sequence ID" value="PYE84967.1"/>
    <property type="molecule type" value="Genomic_DNA"/>
</dbReference>
<dbReference type="OrthoDB" id="7280289at2"/>
<name>A0A318SYX0_9RHOB</name>
<reference evidence="2 3" key="1">
    <citation type="submission" date="2018-06" db="EMBL/GenBank/DDBJ databases">
        <title>Genomic Encyclopedia of Type Strains, Phase III (KMG-III): the genomes of soil and plant-associated and newly described type strains.</title>
        <authorList>
            <person name="Whitman W."/>
        </authorList>
    </citation>
    <scope>NUCLEOTIDE SEQUENCE [LARGE SCALE GENOMIC DNA]</scope>
    <source>
        <strain evidence="2 3">CECT 9025</strain>
    </source>
</reference>
<dbReference type="RefSeq" id="WP_110813995.1">
    <property type="nucleotide sequence ID" value="NZ_QJTE01000002.1"/>
</dbReference>
<dbReference type="SUPFAM" id="SSF52091">
    <property type="entry name" value="SpoIIaa-like"/>
    <property type="match status" value="1"/>
</dbReference>
<dbReference type="InterPro" id="IPR036513">
    <property type="entry name" value="STAS_dom_sf"/>
</dbReference>
<evidence type="ECO:0000313" key="3">
    <source>
        <dbReference type="Proteomes" id="UP000248311"/>
    </source>
</evidence>
<evidence type="ECO:0000313" key="2">
    <source>
        <dbReference type="EMBL" id="PYE84967.1"/>
    </source>
</evidence>
<dbReference type="Pfam" id="PF13466">
    <property type="entry name" value="STAS_2"/>
    <property type="match status" value="1"/>
</dbReference>
<gene>
    <name evidence="2" type="ORF">DFP88_102772</name>
</gene>